<evidence type="ECO:0000313" key="3">
    <source>
        <dbReference type="EMBL" id="OAA45910.1"/>
    </source>
</evidence>
<name>A0A162LWE4_9HYPO</name>
<keyword evidence="1" id="KW-0472">Membrane</keyword>
<feature type="transmembrane region" description="Helical" evidence="1">
    <location>
        <begin position="116"/>
        <end position="137"/>
    </location>
</feature>
<sequence length="371" mass="40115">MRPAALLLSLCAWPAAAAKATHSTVLYQQFFPAWDEMLKGYLEHDCQENITNYRNASFNDTHVSYSVFDCLLQQFPEFRKSELGAAAVVLGLAPSILQMVSPTPADTAMISLRRPVLALLLSLASPATIFSTAASYAEKVEALSKPLSRQARGSFPYTAGRLFGDGFLTLFLSAFQYILALAAVANSAYRTYQLCVWTVCSFSPITVFLPALWHGTVVLLHLSGWVALRLNVQSTERASDAKRAAGQHWQGTTAGWASRLRSCIENETTPSAFAKKLPVESRAAGPAPFFSAVIAALYAGTPVHLLYGTLVLSSLTFISAFDSIAVVAFYAMSTIVSKAILYFECAGIQAVASQDLETTTEGEQMNGYSAL</sequence>
<organism evidence="3 4">
    <name type="scientific">Beauveria brongniartii RCEF 3172</name>
    <dbReference type="NCBI Taxonomy" id="1081107"/>
    <lineage>
        <taxon>Eukaryota</taxon>
        <taxon>Fungi</taxon>
        <taxon>Dikarya</taxon>
        <taxon>Ascomycota</taxon>
        <taxon>Pezizomycotina</taxon>
        <taxon>Sordariomycetes</taxon>
        <taxon>Hypocreomycetidae</taxon>
        <taxon>Hypocreales</taxon>
        <taxon>Cordycipitaceae</taxon>
        <taxon>Beauveria</taxon>
        <taxon>Beauveria brongniartii</taxon>
    </lineage>
</organism>
<evidence type="ECO:0000313" key="4">
    <source>
        <dbReference type="Proteomes" id="UP000076863"/>
    </source>
</evidence>
<evidence type="ECO:0000256" key="2">
    <source>
        <dbReference type="SAM" id="SignalP"/>
    </source>
</evidence>
<dbReference type="Proteomes" id="UP000076863">
    <property type="component" value="Unassembled WGS sequence"/>
</dbReference>
<feature type="transmembrane region" description="Helical" evidence="1">
    <location>
        <begin position="306"/>
        <end position="331"/>
    </location>
</feature>
<dbReference type="AlphaFoldDB" id="A0A162LWE4"/>
<proteinExistence type="predicted"/>
<gene>
    <name evidence="3" type="ORF">BBO_03551</name>
</gene>
<dbReference type="OrthoDB" id="3009728at2759"/>
<reference evidence="3 4" key="1">
    <citation type="journal article" date="2016" name="Genome Biol. Evol.">
        <title>Divergent and convergent evolution of fungal pathogenicity.</title>
        <authorList>
            <person name="Shang Y."/>
            <person name="Xiao G."/>
            <person name="Zheng P."/>
            <person name="Cen K."/>
            <person name="Zhan S."/>
            <person name="Wang C."/>
        </authorList>
    </citation>
    <scope>NUCLEOTIDE SEQUENCE [LARGE SCALE GENOMIC DNA]</scope>
    <source>
        <strain evidence="3 4">RCEF 3172</strain>
    </source>
</reference>
<comment type="caution">
    <text evidence="3">The sequence shown here is derived from an EMBL/GenBank/DDBJ whole genome shotgun (WGS) entry which is preliminary data.</text>
</comment>
<evidence type="ECO:0000256" key="1">
    <source>
        <dbReference type="SAM" id="Phobius"/>
    </source>
</evidence>
<accession>A0A162LWE4</accession>
<keyword evidence="1" id="KW-1133">Transmembrane helix</keyword>
<feature type="signal peptide" evidence="2">
    <location>
        <begin position="1"/>
        <end position="18"/>
    </location>
</feature>
<feature type="transmembrane region" description="Helical" evidence="1">
    <location>
        <begin position="205"/>
        <end position="228"/>
    </location>
</feature>
<dbReference type="EMBL" id="AZHA01000008">
    <property type="protein sequence ID" value="OAA45910.1"/>
    <property type="molecule type" value="Genomic_DNA"/>
</dbReference>
<keyword evidence="1" id="KW-0812">Transmembrane</keyword>
<feature type="transmembrane region" description="Helical" evidence="1">
    <location>
        <begin position="158"/>
        <end position="185"/>
    </location>
</feature>
<protein>
    <submittedName>
        <fullName evidence="3">Uncharacterized protein</fullName>
    </submittedName>
</protein>
<feature type="chain" id="PRO_5007837152" evidence="2">
    <location>
        <begin position="19"/>
        <end position="371"/>
    </location>
</feature>
<feature type="transmembrane region" description="Helical" evidence="1">
    <location>
        <begin position="283"/>
        <end position="300"/>
    </location>
</feature>
<keyword evidence="4" id="KW-1185">Reference proteome</keyword>
<keyword evidence="2" id="KW-0732">Signal</keyword>